<dbReference type="EMBL" id="SDOX01000172">
    <property type="protein sequence ID" value="TFJ80330.1"/>
    <property type="molecule type" value="Genomic_DNA"/>
</dbReference>
<dbReference type="PANTHER" id="PTHR42813:SF1">
    <property type="entry name" value="DEHYDROGENASE, PUTATIVE (AFU_ORTHOLOGUE AFUA_5G03930)-RELATED"/>
    <property type="match status" value="1"/>
</dbReference>
<dbReference type="Gene3D" id="3.90.180.10">
    <property type="entry name" value="Medium-chain alcohol dehydrogenases, catalytic domain"/>
    <property type="match status" value="1"/>
</dbReference>
<dbReference type="OrthoDB" id="256333at2759"/>
<dbReference type="PROSITE" id="PS00059">
    <property type="entry name" value="ADH_ZINC"/>
    <property type="match status" value="1"/>
</dbReference>
<evidence type="ECO:0000256" key="3">
    <source>
        <dbReference type="ARBA" id="ARBA00022833"/>
    </source>
</evidence>
<comment type="caution">
    <text evidence="6">The sequence shown here is derived from an EMBL/GenBank/DDBJ whole genome shotgun (WGS) entry which is preliminary data.</text>
</comment>
<proteinExistence type="predicted"/>
<organism evidence="6 7">
    <name type="scientific">Nannochloropsis salina CCMP1776</name>
    <dbReference type="NCBI Taxonomy" id="1027361"/>
    <lineage>
        <taxon>Eukaryota</taxon>
        <taxon>Sar</taxon>
        <taxon>Stramenopiles</taxon>
        <taxon>Ochrophyta</taxon>
        <taxon>Eustigmatophyceae</taxon>
        <taxon>Eustigmatales</taxon>
        <taxon>Monodopsidaceae</taxon>
        <taxon>Microchloropsis</taxon>
        <taxon>Microchloropsis salina</taxon>
    </lineage>
</organism>
<evidence type="ECO:0000256" key="4">
    <source>
        <dbReference type="ARBA" id="ARBA00023002"/>
    </source>
</evidence>
<evidence type="ECO:0000256" key="2">
    <source>
        <dbReference type="ARBA" id="ARBA00022723"/>
    </source>
</evidence>
<accession>A0A4D9CMI5</accession>
<dbReference type="GO" id="GO:0016491">
    <property type="term" value="F:oxidoreductase activity"/>
    <property type="evidence" value="ECO:0007669"/>
    <property type="project" value="UniProtKB-KW"/>
</dbReference>
<dbReference type="CDD" id="cd08283">
    <property type="entry name" value="FDH_like_1"/>
    <property type="match status" value="1"/>
</dbReference>
<dbReference type="Proteomes" id="UP000355283">
    <property type="component" value="Unassembled WGS sequence"/>
</dbReference>
<keyword evidence="7" id="KW-1185">Reference proteome</keyword>
<feature type="domain" description="Enoyl reductase (ER)" evidence="5">
    <location>
        <begin position="35"/>
        <end position="420"/>
    </location>
</feature>
<evidence type="ECO:0000313" key="6">
    <source>
        <dbReference type="EMBL" id="TFJ80330.1"/>
    </source>
</evidence>
<reference evidence="6 7" key="1">
    <citation type="submission" date="2019-01" db="EMBL/GenBank/DDBJ databases">
        <title>Nuclear Genome Assembly of the Microalgal Biofuel strain Nannochloropsis salina CCMP1776.</title>
        <authorList>
            <person name="Hovde B."/>
        </authorList>
    </citation>
    <scope>NUCLEOTIDE SEQUENCE [LARGE SCALE GENOMIC DNA]</scope>
    <source>
        <strain evidence="6 7">CCMP1776</strain>
    </source>
</reference>
<dbReference type="InterPro" id="IPR011032">
    <property type="entry name" value="GroES-like_sf"/>
</dbReference>
<evidence type="ECO:0000256" key="1">
    <source>
        <dbReference type="ARBA" id="ARBA00001947"/>
    </source>
</evidence>
<dbReference type="Pfam" id="PF08240">
    <property type="entry name" value="ADH_N"/>
    <property type="match status" value="1"/>
</dbReference>
<dbReference type="InterPro" id="IPR002328">
    <property type="entry name" value="ADH_Zn_CS"/>
</dbReference>
<comment type="cofactor">
    <cofactor evidence="1">
        <name>Zn(2+)</name>
        <dbReference type="ChEBI" id="CHEBI:29105"/>
    </cofactor>
</comment>
<dbReference type="InterPro" id="IPR020843">
    <property type="entry name" value="ER"/>
</dbReference>
<evidence type="ECO:0000313" key="7">
    <source>
        <dbReference type="Proteomes" id="UP000355283"/>
    </source>
</evidence>
<dbReference type="AlphaFoldDB" id="A0A4D9CMI5"/>
<keyword evidence="3" id="KW-0862">Zinc</keyword>
<dbReference type="SMART" id="SM00829">
    <property type="entry name" value="PKS_ER"/>
    <property type="match status" value="1"/>
</dbReference>
<dbReference type="SUPFAM" id="SSF51735">
    <property type="entry name" value="NAD(P)-binding Rossmann-fold domains"/>
    <property type="match status" value="1"/>
</dbReference>
<name>A0A4D9CMI5_9STRA</name>
<dbReference type="SUPFAM" id="SSF50129">
    <property type="entry name" value="GroES-like"/>
    <property type="match status" value="1"/>
</dbReference>
<dbReference type="InterPro" id="IPR013154">
    <property type="entry name" value="ADH-like_N"/>
</dbReference>
<dbReference type="PANTHER" id="PTHR42813">
    <property type="entry name" value="ZINC-TYPE ALCOHOL DEHYDROGENASE-LIKE"/>
    <property type="match status" value="1"/>
</dbReference>
<dbReference type="InterPro" id="IPR036291">
    <property type="entry name" value="NAD(P)-bd_dom_sf"/>
</dbReference>
<sequence length="449" mass="49532">MSAPGETSKMEKKLTVPVCGPTVKGEPMTAVTWSGSRDIRVVEVDRPALAHPEDVILRVTSSAICGSDLHLYTGNFPKGSMTKGDILGHEFMGKVHEVGDDVKNLAQGDRVVCCFDISCGRCDACRHELYTLCDKSNDSTAQERLYRDKSGGYFGYSHLTGGWAGGQADYVRVPFAEQNLLKVPSEHERHGDLDVILLSDVLCTAWHACEMGNVSKGDTVAIWGAGPVGILTAQCAQHRGAKKVLLIDQEKYRLDFAERRLDPRSLVTLNGRQHQHDGGVAKAVRGVLPHGPDVCIEAVGFHYASTLLHKAEMSLGLETDPADVMNEIFTTVRKGGRVSVVGVYLGYVNHFNFGCFMEKGLTMKAGQTPVQRYWKDLLKKIENKDLEPRVVITHELPLEDAARAYQIFNDKQEGCVKVVLHTRFYDGHYPSHERGVKDDEDVAETSSPH</sequence>
<dbReference type="Gene3D" id="3.40.50.720">
    <property type="entry name" value="NAD(P)-binding Rossmann-like Domain"/>
    <property type="match status" value="1"/>
</dbReference>
<gene>
    <name evidence="6" type="ORF">NSK_008335</name>
</gene>
<dbReference type="GO" id="GO:0008270">
    <property type="term" value="F:zinc ion binding"/>
    <property type="evidence" value="ECO:0007669"/>
    <property type="project" value="InterPro"/>
</dbReference>
<keyword evidence="2" id="KW-0479">Metal-binding</keyword>
<keyword evidence="4" id="KW-0560">Oxidoreductase</keyword>
<protein>
    <recommendedName>
        <fullName evidence="5">Enoyl reductase (ER) domain-containing protein</fullName>
    </recommendedName>
</protein>
<evidence type="ECO:0000259" key="5">
    <source>
        <dbReference type="SMART" id="SM00829"/>
    </source>
</evidence>